<sequence>MDFLGKVVDKVTDWLIESVVQEIGYFFTYESNITSLDNEFERLENIRSGVQLRGEATRRNLHVISPNIQDWSTRVDTITADVATILRRRAEVERGCFYGWCSNLKSCYLQSKRSKEIVMDVIGLQTEGNNYVNFSYPVPPVEVEAIPSHTGEEFDSRKLQEEEVMAALRDGGVTLLGYMV</sequence>
<gene>
    <name evidence="1" type="ORF">R3W88_019835</name>
</gene>
<organism evidence="1 2">
    <name type="scientific">Solanum pinnatisectum</name>
    <name type="common">tansyleaf nightshade</name>
    <dbReference type="NCBI Taxonomy" id="50273"/>
    <lineage>
        <taxon>Eukaryota</taxon>
        <taxon>Viridiplantae</taxon>
        <taxon>Streptophyta</taxon>
        <taxon>Embryophyta</taxon>
        <taxon>Tracheophyta</taxon>
        <taxon>Spermatophyta</taxon>
        <taxon>Magnoliopsida</taxon>
        <taxon>eudicotyledons</taxon>
        <taxon>Gunneridae</taxon>
        <taxon>Pentapetalae</taxon>
        <taxon>asterids</taxon>
        <taxon>lamiids</taxon>
        <taxon>Solanales</taxon>
        <taxon>Solanaceae</taxon>
        <taxon>Solanoideae</taxon>
        <taxon>Solaneae</taxon>
        <taxon>Solanum</taxon>
    </lineage>
</organism>
<reference evidence="1 2" key="1">
    <citation type="submission" date="2023-10" db="EMBL/GenBank/DDBJ databases">
        <title>Genome-Wide Identification Analysis in wild type Solanum Pinnatisectum Reveals Some Genes Defensing Phytophthora Infestans.</title>
        <authorList>
            <person name="Sun C."/>
        </authorList>
    </citation>
    <scope>NUCLEOTIDE SEQUENCE [LARGE SCALE GENOMIC DNA]</scope>
    <source>
        <strain evidence="1">LQN</strain>
        <tissue evidence="1">Leaf</tissue>
    </source>
</reference>
<dbReference type="EMBL" id="JAWPEI010000010">
    <property type="protein sequence ID" value="KAK4713928.1"/>
    <property type="molecule type" value="Genomic_DNA"/>
</dbReference>
<evidence type="ECO:0008006" key="3">
    <source>
        <dbReference type="Google" id="ProtNLM"/>
    </source>
</evidence>
<protein>
    <recommendedName>
        <fullName evidence="3">Disease resistance protein</fullName>
    </recommendedName>
</protein>
<proteinExistence type="predicted"/>
<dbReference type="AlphaFoldDB" id="A0AAV9KLB3"/>
<name>A0AAV9KLB3_9SOLN</name>
<comment type="caution">
    <text evidence="1">The sequence shown here is derived from an EMBL/GenBank/DDBJ whole genome shotgun (WGS) entry which is preliminary data.</text>
</comment>
<dbReference type="Proteomes" id="UP001311915">
    <property type="component" value="Unassembled WGS sequence"/>
</dbReference>
<evidence type="ECO:0000313" key="2">
    <source>
        <dbReference type="Proteomes" id="UP001311915"/>
    </source>
</evidence>
<keyword evidence="2" id="KW-1185">Reference proteome</keyword>
<accession>A0AAV9KLB3</accession>
<evidence type="ECO:0000313" key="1">
    <source>
        <dbReference type="EMBL" id="KAK4713928.1"/>
    </source>
</evidence>